<proteinExistence type="predicted"/>
<dbReference type="EMBL" id="JANPWB010000002">
    <property type="protein sequence ID" value="KAJ1207179.1"/>
    <property type="molecule type" value="Genomic_DNA"/>
</dbReference>
<gene>
    <name evidence="1" type="ORF">NDU88_002571</name>
</gene>
<comment type="caution">
    <text evidence="1">The sequence shown here is derived from an EMBL/GenBank/DDBJ whole genome shotgun (WGS) entry which is preliminary data.</text>
</comment>
<evidence type="ECO:0000313" key="2">
    <source>
        <dbReference type="Proteomes" id="UP001066276"/>
    </source>
</evidence>
<organism evidence="1 2">
    <name type="scientific">Pleurodeles waltl</name>
    <name type="common">Iberian ribbed newt</name>
    <dbReference type="NCBI Taxonomy" id="8319"/>
    <lineage>
        <taxon>Eukaryota</taxon>
        <taxon>Metazoa</taxon>
        <taxon>Chordata</taxon>
        <taxon>Craniata</taxon>
        <taxon>Vertebrata</taxon>
        <taxon>Euteleostomi</taxon>
        <taxon>Amphibia</taxon>
        <taxon>Batrachia</taxon>
        <taxon>Caudata</taxon>
        <taxon>Salamandroidea</taxon>
        <taxon>Salamandridae</taxon>
        <taxon>Pleurodelinae</taxon>
        <taxon>Pleurodeles</taxon>
    </lineage>
</organism>
<dbReference type="AlphaFoldDB" id="A0AAV7W279"/>
<reference evidence="1" key="1">
    <citation type="journal article" date="2022" name="bioRxiv">
        <title>Sequencing and chromosome-scale assembly of the giantPleurodeles waltlgenome.</title>
        <authorList>
            <person name="Brown T."/>
            <person name="Elewa A."/>
            <person name="Iarovenko S."/>
            <person name="Subramanian E."/>
            <person name="Araus A.J."/>
            <person name="Petzold A."/>
            <person name="Susuki M."/>
            <person name="Suzuki K.-i.T."/>
            <person name="Hayashi T."/>
            <person name="Toyoda A."/>
            <person name="Oliveira C."/>
            <person name="Osipova E."/>
            <person name="Leigh N.D."/>
            <person name="Simon A."/>
            <person name="Yun M.H."/>
        </authorList>
    </citation>
    <scope>NUCLEOTIDE SEQUENCE</scope>
    <source>
        <strain evidence="1">20211129_DDA</strain>
        <tissue evidence="1">Liver</tissue>
    </source>
</reference>
<sequence length="127" mass="13248">MSSTSPPGRSLFTSVASSLWVLGPHRHRRQTAPSAAPPAHMGALSDALQRVLLPSGGGPAFNDLSNSPGGALRTSVLVPQRYFLVVGAGPAPTPPVNRALRRALSARGHFVRCTVAYFLPGRGETAL</sequence>
<accession>A0AAV7W279</accession>
<name>A0AAV7W279_PLEWA</name>
<protein>
    <submittedName>
        <fullName evidence="1">Uncharacterized protein</fullName>
    </submittedName>
</protein>
<keyword evidence="2" id="KW-1185">Reference proteome</keyword>
<dbReference type="Proteomes" id="UP001066276">
    <property type="component" value="Chromosome 1_2"/>
</dbReference>
<evidence type="ECO:0000313" key="1">
    <source>
        <dbReference type="EMBL" id="KAJ1207179.1"/>
    </source>
</evidence>